<name>A0ABT5SU83_9PSEU</name>
<dbReference type="RefSeq" id="WP_274200931.1">
    <property type="nucleotide sequence ID" value="NZ_JAQZAO010000005.1"/>
</dbReference>
<evidence type="ECO:0000313" key="2">
    <source>
        <dbReference type="Proteomes" id="UP001300763"/>
    </source>
</evidence>
<organism evidence="1 2">
    <name type="scientific">Actinomycetospora lemnae</name>
    <dbReference type="NCBI Taxonomy" id="3019891"/>
    <lineage>
        <taxon>Bacteria</taxon>
        <taxon>Bacillati</taxon>
        <taxon>Actinomycetota</taxon>
        <taxon>Actinomycetes</taxon>
        <taxon>Pseudonocardiales</taxon>
        <taxon>Pseudonocardiaceae</taxon>
        <taxon>Actinomycetospora</taxon>
    </lineage>
</organism>
<comment type="caution">
    <text evidence="1">The sequence shown here is derived from an EMBL/GenBank/DDBJ whole genome shotgun (WGS) entry which is preliminary data.</text>
</comment>
<sequence>MTGGSNPPASAGETWCGRSTRRWQLGARTFSSTQLDHVTHHARVLVDIRGSETPFGALRAHALIVRNGLTSFATERSLTLAVWFDDALGPWADPGQPVSIDPVEDA</sequence>
<protein>
    <submittedName>
        <fullName evidence="1">Uncharacterized protein</fullName>
    </submittedName>
</protein>
<reference evidence="1 2" key="1">
    <citation type="submission" date="2023-02" db="EMBL/GenBank/DDBJ databases">
        <title>Genome sequencing required for Actinomycetospora new species description.</title>
        <authorList>
            <person name="Saimee Y."/>
            <person name="Duangmal K."/>
        </authorList>
    </citation>
    <scope>NUCLEOTIDE SEQUENCE [LARGE SCALE GENOMIC DNA]</scope>
    <source>
        <strain evidence="1 2">DW7H6</strain>
    </source>
</reference>
<proteinExistence type="predicted"/>
<accession>A0ABT5SU83</accession>
<keyword evidence="2" id="KW-1185">Reference proteome</keyword>
<dbReference type="Proteomes" id="UP001300763">
    <property type="component" value="Unassembled WGS sequence"/>
</dbReference>
<evidence type="ECO:0000313" key="1">
    <source>
        <dbReference type="EMBL" id="MDD7966415.1"/>
    </source>
</evidence>
<dbReference type="EMBL" id="JAQZAO010000005">
    <property type="protein sequence ID" value="MDD7966415.1"/>
    <property type="molecule type" value="Genomic_DNA"/>
</dbReference>
<gene>
    <name evidence="1" type="ORF">PGB27_13810</name>
</gene>